<evidence type="ECO:0000256" key="6">
    <source>
        <dbReference type="ARBA" id="ARBA00023014"/>
    </source>
</evidence>
<dbReference type="PANTHER" id="PTHR43306">
    <property type="entry name" value="7,8-DIHYDRO-6-HYDROXYMETHYLPTERIN DIMETHYLTRANSFERASE"/>
    <property type="match status" value="1"/>
</dbReference>
<evidence type="ECO:0000256" key="2">
    <source>
        <dbReference type="ARBA" id="ARBA00022485"/>
    </source>
</evidence>
<keyword evidence="2" id="KW-0004">4Fe-4S</keyword>
<dbReference type="SFLD" id="SFLDG01067">
    <property type="entry name" value="SPASM/twitch_domain_containing"/>
    <property type="match status" value="1"/>
</dbReference>
<evidence type="ECO:0000256" key="1">
    <source>
        <dbReference type="ARBA" id="ARBA00001966"/>
    </source>
</evidence>
<evidence type="ECO:0000313" key="9">
    <source>
        <dbReference type="Proteomes" id="UP000809243"/>
    </source>
</evidence>
<comment type="caution">
    <text evidence="8">The sequence shown here is derived from an EMBL/GenBank/DDBJ whole genome shotgun (WGS) entry which is preliminary data.</text>
</comment>
<feature type="domain" description="Radical SAM core" evidence="7">
    <location>
        <begin position="89"/>
        <end position="303"/>
    </location>
</feature>
<protein>
    <submittedName>
        <fullName evidence="8">Radical SAM protein</fullName>
    </submittedName>
</protein>
<gene>
    <name evidence="8" type="ORF">JW744_00870</name>
</gene>
<dbReference type="AlphaFoldDB" id="A0A938YQH6"/>
<dbReference type="GO" id="GO:0046872">
    <property type="term" value="F:metal ion binding"/>
    <property type="evidence" value="ECO:0007669"/>
    <property type="project" value="UniProtKB-KW"/>
</dbReference>
<accession>A0A938YQH6</accession>
<evidence type="ECO:0000256" key="4">
    <source>
        <dbReference type="ARBA" id="ARBA00022723"/>
    </source>
</evidence>
<name>A0A938YQH6_9ARCH</name>
<keyword evidence="3" id="KW-0949">S-adenosyl-L-methionine</keyword>
<dbReference type="InterPro" id="IPR013785">
    <property type="entry name" value="Aldolase_TIM"/>
</dbReference>
<dbReference type="InterPro" id="IPR034474">
    <property type="entry name" value="Methyltransferase_Class_D"/>
</dbReference>
<dbReference type="InterPro" id="IPR058240">
    <property type="entry name" value="rSAM_sf"/>
</dbReference>
<evidence type="ECO:0000313" key="8">
    <source>
        <dbReference type="EMBL" id="MBN2067000.1"/>
    </source>
</evidence>
<dbReference type="PANTHER" id="PTHR43306:SF1">
    <property type="entry name" value="7,8-DIHYDRO-6-HYDROXYMETHYLPTERIN DIMETHYLTRANSFERASE"/>
    <property type="match status" value="1"/>
</dbReference>
<evidence type="ECO:0000256" key="3">
    <source>
        <dbReference type="ARBA" id="ARBA00022691"/>
    </source>
</evidence>
<organism evidence="8 9">
    <name type="scientific">Candidatus Iainarchaeum sp</name>
    <dbReference type="NCBI Taxonomy" id="3101447"/>
    <lineage>
        <taxon>Archaea</taxon>
        <taxon>Candidatus Iainarchaeota</taxon>
        <taxon>Candidatus Iainarchaeia</taxon>
        <taxon>Candidatus Iainarchaeales</taxon>
        <taxon>Candidatus Iainarchaeaceae</taxon>
        <taxon>Candidatus Iainarchaeum</taxon>
    </lineage>
</organism>
<dbReference type="SFLD" id="SFLDG01100">
    <property type="entry name" value="methyltransferase_(Class_D)"/>
    <property type="match status" value="1"/>
</dbReference>
<keyword evidence="6" id="KW-0411">Iron-sulfur</keyword>
<comment type="cofactor">
    <cofactor evidence="1">
        <name>[4Fe-4S] cluster</name>
        <dbReference type="ChEBI" id="CHEBI:49883"/>
    </cofactor>
</comment>
<keyword evidence="5" id="KW-0408">Iron</keyword>
<dbReference type="Pfam" id="PF23545">
    <property type="entry name" value="Zn_ribbon_HMPTM"/>
    <property type="match status" value="1"/>
</dbReference>
<dbReference type="Pfam" id="PF04055">
    <property type="entry name" value="Radical_SAM"/>
    <property type="match status" value="1"/>
</dbReference>
<sequence>MPLEILRKTSSLCPECLKVLPANVFEEQGKVWIEKECKQHGYFKEIYWSDAEMYKRARRFDRVGRGLQNPNVKGKVKCPESCGLCPLHKTNSTLTNIVLTNRCDLNCWYCFFFAQKAGYVYEPTIEQIKGMLEKVREERPVPGNAVQLTGGEPTLREDLVEIIHACKELGFDHVQLNTDGIRICNDPALAQRVRAAGVNTLYLSFDGVTAKANPKNHWEIPGVLENCRKADLGIVLVPTVINTVNDHEIGDMMRFGFNNLDVVRGINFQPVSLVGRMPQREREKVRITIPDVIHGIEEQTNGEVTVDDFYPVPTVVPIAEFIEHLRKKPQYEMSAHFACGMATYIFKDGNKMVPITRFLDVDGFVEFLNERTEELKKGKSRYIVGAKSLFKLNSFIDRERMPSGINLGKILFDVFLKHDYRSLGVFHHKSLFVGMMHFMDLYNYDVQRVQRCAIHYATPDHERPIVPFCAFNVIPEWYRDKIQKKFAVPIKEWEQRNGRKLTDDLYRRGLNNMKRESLEREMLEAQAR</sequence>
<dbReference type="SFLD" id="SFLDF00385">
    <property type="entry name" value="7_8-dihydro-6-hydroxymethylpte"/>
    <property type="match status" value="1"/>
</dbReference>
<dbReference type="InterPro" id="IPR007197">
    <property type="entry name" value="rSAM"/>
</dbReference>
<dbReference type="SFLD" id="SFLDS00029">
    <property type="entry name" value="Radical_SAM"/>
    <property type="match status" value="1"/>
</dbReference>
<dbReference type="NCBIfam" id="NF045702">
    <property type="entry name" value="rSAM_GDGT_ether"/>
    <property type="match status" value="1"/>
</dbReference>
<dbReference type="PROSITE" id="PS51918">
    <property type="entry name" value="RADICAL_SAM"/>
    <property type="match status" value="1"/>
</dbReference>
<dbReference type="Gene3D" id="3.20.20.70">
    <property type="entry name" value="Aldolase class I"/>
    <property type="match status" value="1"/>
</dbReference>
<dbReference type="SUPFAM" id="SSF102114">
    <property type="entry name" value="Radical SAM enzymes"/>
    <property type="match status" value="1"/>
</dbReference>
<dbReference type="Proteomes" id="UP000809243">
    <property type="component" value="Unassembled WGS sequence"/>
</dbReference>
<dbReference type="InterPro" id="IPR000385">
    <property type="entry name" value="MoaA_NifB_PqqE_Fe-S-bd_CS"/>
</dbReference>
<evidence type="ECO:0000256" key="5">
    <source>
        <dbReference type="ARBA" id="ARBA00023004"/>
    </source>
</evidence>
<dbReference type="InterPro" id="IPR034471">
    <property type="entry name" value="GDGT/MA_synthase"/>
</dbReference>
<dbReference type="GO" id="GO:0008168">
    <property type="term" value="F:methyltransferase activity"/>
    <property type="evidence" value="ECO:0007669"/>
    <property type="project" value="InterPro"/>
</dbReference>
<dbReference type="PROSITE" id="PS01305">
    <property type="entry name" value="MOAA_NIFB_PQQE"/>
    <property type="match status" value="1"/>
</dbReference>
<evidence type="ECO:0000259" key="7">
    <source>
        <dbReference type="PROSITE" id="PS51918"/>
    </source>
</evidence>
<proteinExistence type="predicted"/>
<keyword evidence="4" id="KW-0479">Metal-binding</keyword>
<dbReference type="InterPro" id="IPR056488">
    <property type="entry name" value="Zn_ribbon_HMPTM"/>
</dbReference>
<dbReference type="EMBL" id="JAFGDB010000015">
    <property type="protein sequence ID" value="MBN2067000.1"/>
    <property type="molecule type" value="Genomic_DNA"/>
</dbReference>
<reference evidence="8" key="1">
    <citation type="submission" date="2021-01" db="EMBL/GenBank/DDBJ databases">
        <title>Active Sulfur Cycling in an Early Earth Analoge.</title>
        <authorList>
            <person name="Hahn C.R."/>
            <person name="Youssef N.H."/>
            <person name="Elshahed M."/>
        </authorList>
    </citation>
    <scope>NUCLEOTIDE SEQUENCE</scope>
    <source>
        <strain evidence="8">Zod_Metabat.1151</strain>
    </source>
</reference>
<dbReference type="GO" id="GO:0051539">
    <property type="term" value="F:4 iron, 4 sulfur cluster binding"/>
    <property type="evidence" value="ECO:0007669"/>
    <property type="project" value="UniProtKB-KW"/>
</dbReference>
<dbReference type="CDD" id="cd01335">
    <property type="entry name" value="Radical_SAM"/>
    <property type="match status" value="1"/>
</dbReference>